<sequence length="181" mass="21031">MKSMLAALVFYSLTNFVLANEEFNLQSGQEQIINSSSINESALNLQKFKDHEQTDFNDSNIIADPHEITKNDDSEVNYFLNRVINPKFRHMMHTHGTNAIQSSSVSIQSNQSLLDDESKILSTTISSLIIQTLTQELADNYDRSRRRLSFVDYYYQKIKTLLKRRQENWTRRPYSNIKTGL</sequence>
<dbReference type="Proteomes" id="UP000663866">
    <property type="component" value="Unassembled WGS sequence"/>
</dbReference>
<dbReference type="EMBL" id="CAJOBF010002117">
    <property type="protein sequence ID" value="CAF4011291.1"/>
    <property type="molecule type" value="Genomic_DNA"/>
</dbReference>
<feature type="signal peptide" evidence="1">
    <location>
        <begin position="1"/>
        <end position="19"/>
    </location>
</feature>
<dbReference type="EMBL" id="CAJNRG010004414">
    <property type="protein sequence ID" value="CAF2066116.1"/>
    <property type="molecule type" value="Genomic_DNA"/>
</dbReference>
<dbReference type="Proteomes" id="UP000663887">
    <property type="component" value="Unassembled WGS sequence"/>
</dbReference>
<evidence type="ECO:0000256" key="1">
    <source>
        <dbReference type="SAM" id="SignalP"/>
    </source>
</evidence>
<proteinExistence type="predicted"/>
<dbReference type="EMBL" id="CAJOBG010000819">
    <property type="protein sequence ID" value="CAF3861892.1"/>
    <property type="molecule type" value="Genomic_DNA"/>
</dbReference>
<reference evidence="2" key="1">
    <citation type="submission" date="2021-02" db="EMBL/GenBank/DDBJ databases">
        <authorList>
            <person name="Nowell W R."/>
        </authorList>
    </citation>
    <scope>NUCLEOTIDE SEQUENCE</scope>
</reference>
<evidence type="ECO:0000313" key="7">
    <source>
        <dbReference type="Proteomes" id="UP000663866"/>
    </source>
</evidence>
<dbReference type="EMBL" id="CAJNRF010003572">
    <property type="protein sequence ID" value="CAF2052201.1"/>
    <property type="molecule type" value="Genomic_DNA"/>
</dbReference>
<organism evidence="2 6">
    <name type="scientific">Rotaria magnacalcarata</name>
    <dbReference type="NCBI Taxonomy" id="392030"/>
    <lineage>
        <taxon>Eukaryota</taxon>
        <taxon>Metazoa</taxon>
        <taxon>Spiralia</taxon>
        <taxon>Gnathifera</taxon>
        <taxon>Rotifera</taxon>
        <taxon>Eurotatoria</taxon>
        <taxon>Bdelloidea</taxon>
        <taxon>Philodinida</taxon>
        <taxon>Philodinidae</taxon>
        <taxon>Rotaria</taxon>
    </lineage>
</organism>
<comment type="caution">
    <text evidence="2">The sequence shown here is derived from an EMBL/GenBank/DDBJ whole genome shotgun (WGS) entry which is preliminary data.</text>
</comment>
<evidence type="ECO:0000313" key="5">
    <source>
        <dbReference type="EMBL" id="CAF4011291.1"/>
    </source>
</evidence>
<dbReference type="AlphaFoldDB" id="A0A816PS01"/>
<name>A0A816PS01_9BILA</name>
<dbReference type="Proteomes" id="UP000663842">
    <property type="component" value="Unassembled WGS sequence"/>
</dbReference>
<evidence type="ECO:0000313" key="3">
    <source>
        <dbReference type="EMBL" id="CAF2066116.1"/>
    </source>
</evidence>
<accession>A0A816PS01</accession>
<feature type="chain" id="PRO_5036413089" evidence="1">
    <location>
        <begin position="20"/>
        <end position="181"/>
    </location>
</feature>
<keyword evidence="7" id="KW-1185">Reference proteome</keyword>
<evidence type="ECO:0000313" key="2">
    <source>
        <dbReference type="EMBL" id="CAF2052201.1"/>
    </source>
</evidence>
<evidence type="ECO:0000313" key="6">
    <source>
        <dbReference type="Proteomes" id="UP000663856"/>
    </source>
</evidence>
<dbReference type="Proteomes" id="UP000663856">
    <property type="component" value="Unassembled WGS sequence"/>
</dbReference>
<protein>
    <submittedName>
        <fullName evidence="2">Uncharacterized protein</fullName>
    </submittedName>
</protein>
<gene>
    <name evidence="4" type="ORF">OVN521_LOCUS7430</name>
    <name evidence="5" type="ORF">UXM345_LOCUS16785</name>
    <name evidence="2" type="ORF">WKI299_LOCUS10366</name>
    <name evidence="3" type="ORF">XDN619_LOCUS11529</name>
</gene>
<evidence type="ECO:0000313" key="4">
    <source>
        <dbReference type="EMBL" id="CAF3861892.1"/>
    </source>
</evidence>
<keyword evidence="1" id="KW-0732">Signal</keyword>